<gene>
    <name evidence="1" type="ORF">K469DRAFT_792419</name>
</gene>
<dbReference type="Proteomes" id="UP000800200">
    <property type="component" value="Unassembled WGS sequence"/>
</dbReference>
<evidence type="ECO:0000313" key="1">
    <source>
        <dbReference type="EMBL" id="KAF2181331.1"/>
    </source>
</evidence>
<accession>A0A6A6DPC3</accession>
<protein>
    <submittedName>
        <fullName evidence="1">Uncharacterized protein</fullName>
    </submittedName>
</protein>
<evidence type="ECO:0000313" key="2">
    <source>
        <dbReference type="Proteomes" id="UP000800200"/>
    </source>
</evidence>
<sequence>MHLTMKTIVSFQIEAKRHYCKPIMRPWIHFLQHHQPHIQQYKARMHFWSLNLRSQLKGTNVRIWKLHRRPWQRISVVREKVRMITRRRRICCPSMSCWG</sequence>
<dbReference type="AlphaFoldDB" id="A0A6A6DPC3"/>
<dbReference type="OrthoDB" id="37659at2759"/>
<name>A0A6A6DPC3_9PEZI</name>
<dbReference type="EMBL" id="ML994653">
    <property type="protein sequence ID" value="KAF2181331.1"/>
    <property type="molecule type" value="Genomic_DNA"/>
</dbReference>
<reference evidence="1" key="1">
    <citation type="journal article" date="2020" name="Stud. Mycol.">
        <title>101 Dothideomycetes genomes: a test case for predicting lifestyles and emergence of pathogens.</title>
        <authorList>
            <person name="Haridas S."/>
            <person name="Albert R."/>
            <person name="Binder M."/>
            <person name="Bloem J."/>
            <person name="Labutti K."/>
            <person name="Salamov A."/>
            <person name="Andreopoulos B."/>
            <person name="Baker S."/>
            <person name="Barry K."/>
            <person name="Bills G."/>
            <person name="Bluhm B."/>
            <person name="Cannon C."/>
            <person name="Castanera R."/>
            <person name="Culley D."/>
            <person name="Daum C."/>
            <person name="Ezra D."/>
            <person name="Gonzalez J."/>
            <person name="Henrissat B."/>
            <person name="Kuo A."/>
            <person name="Liang C."/>
            <person name="Lipzen A."/>
            <person name="Lutzoni F."/>
            <person name="Magnuson J."/>
            <person name="Mondo S."/>
            <person name="Nolan M."/>
            <person name="Ohm R."/>
            <person name="Pangilinan J."/>
            <person name="Park H.-J."/>
            <person name="Ramirez L."/>
            <person name="Alfaro M."/>
            <person name="Sun H."/>
            <person name="Tritt A."/>
            <person name="Yoshinaga Y."/>
            <person name="Zwiers L.-H."/>
            <person name="Turgeon B."/>
            <person name="Goodwin S."/>
            <person name="Spatafora J."/>
            <person name="Crous P."/>
            <person name="Grigoriev I."/>
        </authorList>
    </citation>
    <scope>NUCLEOTIDE SEQUENCE</scope>
    <source>
        <strain evidence="1">CBS 207.26</strain>
    </source>
</reference>
<keyword evidence="2" id="KW-1185">Reference proteome</keyword>
<organism evidence="1 2">
    <name type="scientific">Zopfia rhizophila CBS 207.26</name>
    <dbReference type="NCBI Taxonomy" id="1314779"/>
    <lineage>
        <taxon>Eukaryota</taxon>
        <taxon>Fungi</taxon>
        <taxon>Dikarya</taxon>
        <taxon>Ascomycota</taxon>
        <taxon>Pezizomycotina</taxon>
        <taxon>Dothideomycetes</taxon>
        <taxon>Dothideomycetes incertae sedis</taxon>
        <taxon>Zopfiaceae</taxon>
        <taxon>Zopfia</taxon>
    </lineage>
</organism>
<proteinExistence type="predicted"/>